<feature type="compositionally biased region" description="Polar residues" evidence="1">
    <location>
        <begin position="1"/>
        <end position="12"/>
    </location>
</feature>
<evidence type="ECO:0000313" key="4">
    <source>
        <dbReference type="WBParaSite" id="ACOC_0001032501-mRNA-1"/>
    </source>
</evidence>
<feature type="region of interest" description="Disordered" evidence="1">
    <location>
        <begin position="1"/>
        <end position="21"/>
    </location>
</feature>
<feature type="compositionally biased region" description="Basic and acidic residues" evidence="1">
    <location>
        <begin position="187"/>
        <end position="207"/>
    </location>
</feature>
<reference evidence="4" key="1">
    <citation type="submission" date="2016-04" db="UniProtKB">
        <authorList>
            <consortium name="WormBaseParasite"/>
        </authorList>
    </citation>
    <scope>IDENTIFICATION</scope>
</reference>
<dbReference type="WBParaSite" id="ACOC_0001032501-mRNA-1">
    <property type="protein sequence ID" value="ACOC_0001032501-mRNA-1"/>
    <property type="gene ID" value="ACOC_0001032501"/>
</dbReference>
<evidence type="ECO:0000313" key="2">
    <source>
        <dbReference type="EMBL" id="VDM61911.1"/>
    </source>
</evidence>
<accession>A0A158PKN2</accession>
<protein>
    <submittedName>
        <fullName evidence="4">ULP_PROTEASE domain-containing protein</fullName>
    </submittedName>
</protein>
<dbReference type="EMBL" id="UYYA01004449">
    <property type="protein sequence ID" value="VDM61911.1"/>
    <property type="molecule type" value="Genomic_DNA"/>
</dbReference>
<evidence type="ECO:0000313" key="3">
    <source>
        <dbReference type="Proteomes" id="UP000267027"/>
    </source>
</evidence>
<dbReference type="Proteomes" id="UP000267027">
    <property type="component" value="Unassembled WGS sequence"/>
</dbReference>
<evidence type="ECO:0000256" key="1">
    <source>
        <dbReference type="SAM" id="MobiDB-lite"/>
    </source>
</evidence>
<feature type="region of interest" description="Disordered" evidence="1">
    <location>
        <begin position="186"/>
        <end position="207"/>
    </location>
</feature>
<organism evidence="4">
    <name type="scientific">Angiostrongylus costaricensis</name>
    <name type="common">Nematode worm</name>
    <dbReference type="NCBI Taxonomy" id="334426"/>
    <lineage>
        <taxon>Eukaryota</taxon>
        <taxon>Metazoa</taxon>
        <taxon>Ecdysozoa</taxon>
        <taxon>Nematoda</taxon>
        <taxon>Chromadorea</taxon>
        <taxon>Rhabditida</taxon>
        <taxon>Rhabditina</taxon>
        <taxon>Rhabditomorpha</taxon>
        <taxon>Strongyloidea</taxon>
        <taxon>Metastrongylidae</taxon>
        <taxon>Angiostrongylus</taxon>
    </lineage>
</organism>
<name>A0A158PKN2_ANGCS</name>
<dbReference type="OrthoDB" id="10587022at2759"/>
<reference evidence="2 3" key="2">
    <citation type="submission" date="2018-11" db="EMBL/GenBank/DDBJ databases">
        <authorList>
            <consortium name="Pathogen Informatics"/>
        </authorList>
    </citation>
    <scope>NUCLEOTIDE SEQUENCE [LARGE SCALE GENOMIC DNA]</scope>
    <source>
        <strain evidence="2 3">Costa Rica</strain>
    </source>
</reference>
<keyword evidence="3" id="KW-1185">Reference proteome</keyword>
<dbReference type="AlphaFoldDB" id="A0A158PKN2"/>
<proteinExistence type="predicted"/>
<gene>
    <name evidence="2" type="ORF">ACOC_LOCUS10326</name>
</gene>
<sequence>MNPDGNPNQVPGNSDAIPGSSSLGNNYPWNVVNPNAQANRCLNDVLAFALTELNVPANNGQQDNGILQNPAILPILSDNRSKFKNYMEVVIWVNGGNNPGIPIPKASGDFPAESSVGLNYLDIGQTQPGSSTLSTTSTQTESFDHFNPLLPVVPASANPHDCGEVYVKHPDDGRATTFVDVDGLPEEESRTLSHYESSRIASDEPHDDTVNGAQFVKELPLSNEEESVGFGGVRLNSLIVESVQSIAQEQLPSGENSGFVDTTGRTVPLQDNDLNNNATTVPYVVSLDEKAVPQTDILPEVAVPEIGDKGSDISSQVPTTAFESEAVGSSEATTLFCGLEGVSSIVFNVYPRCIVFAMLHRFGTTVQTLENGPQSSYICSDNRSYDKDGVLGAFLGKLGFHNEYLSNEFFHKIDVDGNYTVYTCQRLLPGGKTTALRLVEATRGEVSSLYDQDYKGPIELQPRRGPFVRQGGFCPAFVMVKRDGERYNVKICDWHLHGSVIPTRALEMIGTMLLLKNLSPPLVRVIIQGQTTEFCTPMSSLDLYIRRLDLKQFECLCEFVRKRYADHIDVLRRKMGTIVQCDSMTVCTD</sequence>